<feature type="compositionally biased region" description="Basic residues" evidence="1">
    <location>
        <begin position="1"/>
        <end position="16"/>
    </location>
</feature>
<reference evidence="2" key="2">
    <citation type="submission" date="2023-06" db="EMBL/GenBank/DDBJ databases">
        <authorList>
            <person name="Ma L."/>
            <person name="Liu K.-W."/>
            <person name="Li Z."/>
            <person name="Hsiao Y.-Y."/>
            <person name="Qi Y."/>
            <person name="Fu T."/>
            <person name="Tang G."/>
            <person name="Zhang D."/>
            <person name="Sun W.-H."/>
            <person name="Liu D.-K."/>
            <person name="Li Y."/>
            <person name="Chen G.-Z."/>
            <person name="Liu X.-D."/>
            <person name="Liao X.-Y."/>
            <person name="Jiang Y.-T."/>
            <person name="Yu X."/>
            <person name="Hao Y."/>
            <person name="Huang J."/>
            <person name="Zhao X.-W."/>
            <person name="Ke S."/>
            <person name="Chen Y.-Y."/>
            <person name="Wu W.-L."/>
            <person name="Hsu J.-L."/>
            <person name="Lin Y.-F."/>
            <person name="Huang M.-D."/>
            <person name="Li C.-Y."/>
            <person name="Huang L."/>
            <person name="Wang Z.-W."/>
            <person name="Zhao X."/>
            <person name="Zhong W.-Y."/>
            <person name="Peng D.-H."/>
            <person name="Ahmad S."/>
            <person name="Lan S."/>
            <person name="Zhang J.-S."/>
            <person name="Tsai W.-C."/>
            <person name="Van De Peer Y."/>
            <person name="Liu Z.-J."/>
        </authorList>
    </citation>
    <scope>NUCLEOTIDE SEQUENCE</scope>
    <source>
        <strain evidence="2">CP</strain>
        <tissue evidence="2">Leaves</tissue>
    </source>
</reference>
<feature type="region of interest" description="Disordered" evidence="1">
    <location>
        <begin position="1"/>
        <end position="117"/>
    </location>
</feature>
<organism evidence="2 3">
    <name type="scientific">Acorus calamus</name>
    <name type="common">Sweet flag</name>
    <dbReference type="NCBI Taxonomy" id="4465"/>
    <lineage>
        <taxon>Eukaryota</taxon>
        <taxon>Viridiplantae</taxon>
        <taxon>Streptophyta</taxon>
        <taxon>Embryophyta</taxon>
        <taxon>Tracheophyta</taxon>
        <taxon>Spermatophyta</taxon>
        <taxon>Magnoliopsida</taxon>
        <taxon>Liliopsida</taxon>
        <taxon>Acoraceae</taxon>
        <taxon>Acorus</taxon>
    </lineage>
</organism>
<feature type="compositionally biased region" description="Low complexity" evidence="1">
    <location>
        <begin position="97"/>
        <end position="108"/>
    </location>
</feature>
<proteinExistence type="predicted"/>
<protein>
    <submittedName>
        <fullName evidence="2">Uncharacterized protein</fullName>
    </submittedName>
</protein>
<dbReference type="AlphaFoldDB" id="A0AAV9FNR5"/>
<gene>
    <name evidence="2" type="ORF">QJS10_CPA01g01749</name>
</gene>
<accession>A0AAV9FNR5</accession>
<dbReference type="Proteomes" id="UP001180020">
    <property type="component" value="Unassembled WGS sequence"/>
</dbReference>
<evidence type="ECO:0000313" key="2">
    <source>
        <dbReference type="EMBL" id="KAK1326182.1"/>
    </source>
</evidence>
<name>A0AAV9FNR5_ACOCL</name>
<dbReference type="PANTHER" id="PTHR37187:SF7">
    <property type="entry name" value="EXPRESSED PROTEIN"/>
    <property type="match status" value="1"/>
</dbReference>
<keyword evidence="3" id="KW-1185">Reference proteome</keyword>
<comment type="caution">
    <text evidence="2">The sequence shown here is derived from an EMBL/GenBank/DDBJ whole genome shotgun (WGS) entry which is preliminary data.</text>
</comment>
<dbReference type="PANTHER" id="PTHR37187">
    <property type="entry name" value="EXPRESSED PROTEIN"/>
    <property type="match status" value="1"/>
</dbReference>
<evidence type="ECO:0000256" key="1">
    <source>
        <dbReference type="SAM" id="MobiDB-lite"/>
    </source>
</evidence>
<reference evidence="2" key="1">
    <citation type="journal article" date="2023" name="Nat. Commun.">
        <title>Diploid and tetraploid genomes of Acorus and the evolution of monocots.</title>
        <authorList>
            <person name="Ma L."/>
            <person name="Liu K.W."/>
            <person name="Li Z."/>
            <person name="Hsiao Y.Y."/>
            <person name="Qi Y."/>
            <person name="Fu T."/>
            <person name="Tang G.D."/>
            <person name="Zhang D."/>
            <person name="Sun W.H."/>
            <person name="Liu D.K."/>
            <person name="Li Y."/>
            <person name="Chen G.Z."/>
            <person name="Liu X.D."/>
            <person name="Liao X.Y."/>
            <person name="Jiang Y.T."/>
            <person name="Yu X."/>
            <person name="Hao Y."/>
            <person name="Huang J."/>
            <person name="Zhao X.W."/>
            <person name="Ke S."/>
            <person name="Chen Y.Y."/>
            <person name="Wu W.L."/>
            <person name="Hsu J.L."/>
            <person name="Lin Y.F."/>
            <person name="Huang M.D."/>
            <person name="Li C.Y."/>
            <person name="Huang L."/>
            <person name="Wang Z.W."/>
            <person name="Zhao X."/>
            <person name="Zhong W.Y."/>
            <person name="Peng D.H."/>
            <person name="Ahmad S."/>
            <person name="Lan S."/>
            <person name="Zhang J.S."/>
            <person name="Tsai W.C."/>
            <person name="Van de Peer Y."/>
            <person name="Liu Z.J."/>
        </authorList>
    </citation>
    <scope>NUCLEOTIDE SEQUENCE</scope>
    <source>
        <strain evidence="2">CP</strain>
    </source>
</reference>
<sequence>MPSGAKKRKAAKRKKQLGFTVAGAVGSSSSDANNNPSKDGGDTSDEGEGATSPASPQLSPRDPVSKLMEPPPPSAEEVINAGDGGAVAVDPEVVAGSEKGPVESSSSSEDSEARLDSEEVHVVVAEEAAVEVAPVVVEEVAASSEEVVIEMEVKIVPLSEADTSETVAVENQDEPGIVETVEREVISVPPPVVHRTSWGSCCGLFDVLMGSTR</sequence>
<dbReference type="EMBL" id="JAUJYO010000001">
    <property type="protein sequence ID" value="KAK1326182.1"/>
    <property type="molecule type" value="Genomic_DNA"/>
</dbReference>
<feature type="compositionally biased region" description="Low complexity" evidence="1">
    <location>
        <begin position="21"/>
        <end position="30"/>
    </location>
</feature>
<evidence type="ECO:0000313" key="3">
    <source>
        <dbReference type="Proteomes" id="UP001180020"/>
    </source>
</evidence>